<evidence type="ECO:0000313" key="2">
    <source>
        <dbReference type="EMBL" id="KGX87672.1"/>
    </source>
</evidence>
<comment type="caution">
    <text evidence="2">The sequence shown here is derived from an EMBL/GenBank/DDBJ whole genome shotgun (WGS) entry which is preliminary data.</text>
</comment>
<sequence>MRKGISYLFVLFIVSTILFLIVTNVFKTYTPTVAYLLSMIVSHLILEKNEWVIDPIIKGLKWGLRQ</sequence>
<keyword evidence="1" id="KW-0472">Membrane</keyword>
<evidence type="ECO:0000313" key="3">
    <source>
        <dbReference type="Proteomes" id="UP000030403"/>
    </source>
</evidence>
<name>A0A0A5HVJ5_9BACI</name>
<reference evidence="2 3" key="1">
    <citation type="submission" date="2013-08" db="EMBL/GenBank/DDBJ databases">
        <authorList>
            <person name="Huang J."/>
            <person name="Wang G."/>
        </authorList>
    </citation>
    <scope>NUCLEOTIDE SEQUENCE [LARGE SCALE GENOMIC DNA]</scope>
    <source>
        <strain evidence="2 3">BH030004</strain>
    </source>
</reference>
<proteinExistence type="predicted"/>
<evidence type="ECO:0000256" key="1">
    <source>
        <dbReference type="SAM" id="Phobius"/>
    </source>
</evidence>
<protein>
    <submittedName>
        <fullName evidence="2">Uncharacterized protein</fullName>
    </submittedName>
</protein>
<dbReference type="EMBL" id="AVPF01000023">
    <property type="protein sequence ID" value="KGX87672.1"/>
    <property type="molecule type" value="Genomic_DNA"/>
</dbReference>
<feature type="transmembrane region" description="Helical" evidence="1">
    <location>
        <begin position="5"/>
        <end position="22"/>
    </location>
</feature>
<organism evidence="2 3">
    <name type="scientific">Pontibacillus marinus BH030004 = DSM 16465</name>
    <dbReference type="NCBI Taxonomy" id="1385511"/>
    <lineage>
        <taxon>Bacteria</taxon>
        <taxon>Bacillati</taxon>
        <taxon>Bacillota</taxon>
        <taxon>Bacilli</taxon>
        <taxon>Bacillales</taxon>
        <taxon>Bacillaceae</taxon>
        <taxon>Pontibacillus</taxon>
    </lineage>
</organism>
<keyword evidence="3" id="KW-1185">Reference proteome</keyword>
<dbReference type="AlphaFoldDB" id="A0A0A5HVJ5"/>
<dbReference type="STRING" id="1385511.GCA_000425225_02125"/>
<keyword evidence="1" id="KW-0812">Transmembrane</keyword>
<gene>
    <name evidence="2" type="ORF">N783_09650</name>
</gene>
<accession>A0A0A5HVJ5</accession>
<keyword evidence="1" id="KW-1133">Transmembrane helix</keyword>
<dbReference type="Proteomes" id="UP000030403">
    <property type="component" value="Unassembled WGS sequence"/>
</dbReference>